<feature type="region of interest" description="Disordered" evidence="1">
    <location>
        <begin position="43"/>
        <end position="105"/>
    </location>
</feature>
<comment type="caution">
    <text evidence="3">The sequence shown here is derived from an EMBL/GenBank/DDBJ whole genome shotgun (WGS) entry which is preliminary data.</text>
</comment>
<dbReference type="GO" id="GO:0016020">
    <property type="term" value="C:membrane"/>
    <property type="evidence" value="ECO:0007669"/>
    <property type="project" value="InterPro"/>
</dbReference>
<proteinExistence type="predicted"/>
<reference evidence="3" key="1">
    <citation type="submission" date="2021-01" db="EMBL/GenBank/DDBJ databases">
        <title>A chromosome-scale assembly of European eel, Anguilla anguilla.</title>
        <authorList>
            <person name="Henkel C."/>
            <person name="Jong-Raadsen S.A."/>
            <person name="Dufour S."/>
            <person name="Weltzien F.-A."/>
            <person name="Palstra A.P."/>
            <person name="Pelster B."/>
            <person name="Spaink H.P."/>
            <person name="Van Den Thillart G.E."/>
            <person name="Jansen H."/>
            <person name="Zahm M."/>
            <person name="Klopp C."/>
            <person name="Cedric C."/>
            <person name="Louis A."/>
            <person name="Berthelot C."/>
            <person name="Parey E."/>
            <person name="Roest Crollius H."/>
            <person name="Montfort J."/>
            <person name="Robinson-Rechavi M."/>
            <person name="Bucao C."/>
            <person name="Bouchez O."/>
            <person name="Gislard M."/>
            <person name="Lluch J."/>
            <person name="Milhes M."/>
            <person name="Lampietro C."/>
            <person name="Lopez Roques C."/>
            <person name="Donnadieu C."/>
            <person name="Braasch I."/>
            <person name="Desvignes T."/>
            <person name="Postlethwait J."/>
            <person name="Bobe J."/>
            <person name="Guiguen Y."/>
            <person name="Dirks R."/>
        </authorList>
    </citation>
    <scope>NUCLEOTIDE SEQUENCE</scope>
    <source>
        <strain evidence="3">Tag_6206</strain>
        <tissue evidence="3">Liver</tissue>
    </source>
</reference>
<name>A0A9D3M9L2_ANGAN</name>
<organism evidence="3 4">
    <name type="scientific">Anguilla anguilla</name>
    <name type="common">European freshwater eel</name>
    <name type="synonym">Muraena anguilla</name>
    <dbReference type="NCBI Taxonomy" id="7936"/>
    <lineage>
        <taxon>Eukaryota</taxon>
        <taxon>Metazoa</taxon>
        <taxon>Chordata</taxon>
        <taxon>Craniata</taxon>
        <taxon>Vertebrata</taxon>
        <taxon>Euteleostomi</taxon>
        <taxon>Actinopterygii</taxon>
        <taxon>Neopterygii</taxon>
        <taxon>Teleostei</taxon>
        <taxon>Anguilliformes</taxon>
        <taxon>Anguillidae</taxon>
        <taxon>Anguilla</taxon>
    </lineage>
</organism>
<dbReference type="Pfam" id="PF06484">
    <property type="entry name" value="Ten_N"/>
    <property type="match status" value="1"/>
</dbReference>
<accession>A0A9D3M9L2</accession>
<feature type="compositionally biased region" description="Low complexity" evidence="1">
    <location>
        <begin position="78"/>
        <end position="89"/>
    </location>
</feature>
<dbReference type="GO" id="GO:0007165">
    <property type="term" value="P:signal transduction"/>
    <property type="evidence" value="ECO:0007669"/>
    <property type="project" value="InterPro"/>
</dbReference>
<evidence type="ECO:0000313" key="4">
    <source>
        <dbReference type="Proteomes" id="UP001044222"/>
    </source>
</evidence>
<evidence type="ECO:0000256" key="1">
    <source>
        <dbReference type="SAM" id="MobiDB-lite"/>
    </source>
</evidence>
<dbReference type="PROSITE" id="PS51361">
    <property type="entry name" value="TENEURIN_N"/>
    <property type="match status" value="1"/>
</dbReference>
<protein>
    <recommendedName>
        <fullName evidence="2">Teneurin N-terminal domain-containing protein</fullName>
    </recommendedName>
</protein>
<dbReference type="AlphaFoldDB" id="A0A9D3M9L2"/>
<gene>
    <name evidence="3" type="ORF">ANANG_G00133920</name>
</gene>
<dbReference type="Proteomes" id="UP001044222">
    <property type="component" value="Chromosome 7"/>
</dbReference>
<dbReference type="InterPro" id="IPR009471">
    <property type="entry name" value="Ten_N"/>
</dbReference>
<keyword evidence="4" id="KW-1185">Reference proteome</keyword>
<feature type="compositionally biased region" description="Basic and acidic residues" evidence="1">
    <location>
        <begin position="90"/>
        <end position="105"/>
    </location>
</feature>
<sequence length="105" mass="11237">MVHREAEEFARPGQNFTLRQLGICEPATRRGVAFCADMGLSHRGYPAGPGARGTRGTGARCRRTAPRASGAGGEVGAQLLPVQPLQLGPHADRHGAREQVRQRGR</sequence>
<dbReference type="EMBL" id="JAFIRN010000007">
    <property type="protein sequence ID" value="KAG5844981.1"/>
    <property type="molecule type" value="Genomic_DNA"/>
</dbReference>
<evidence type="ECO:0000259" key="2">
    <source>
        <dbReference type="PROSITE" id="PS51361"/>
    </source>
</evidence>
<evidence type="ECO:0000313" key="3">
    <source>
        <dbReference type="EMBL" id="KAG5844981.1"/>
    </source>
</evidence>
<feature type="domain" description="Teneurin N-terminal" evidence="2">
    <location>
        <begin position="1"/>
        <end position="46"/>
    </location>
</feature>